<evidence type="ECO:0000313" key="2">
    <source>
        <dbReference type="EMBL" id="CAE0788704.1"/>
    </source>
</evidence>
<reference evidence="2" key="1">
    <citation type="submission" date="2021-01" db="EMBL/GenBank/DDBJ databases">
        <authorList>
            <person name="Corre E."/>
            <person name="Pelletier E."/>
            <person name="Niang G."/>
            <person name="Scheremetjew M."/>
            <person name="Finn R."/>
            <person name="Kale V."/>
            <person name="Holt S."/>
            <person name="Cochrane G."/>
            <person name="Meng A."/>
            <person name="Brown T."/>
            <person name="Cohen L."/>
        </authorList>
    </citation>
    <scope>NUCLEOTIDE SEQUENCE</scope>
    <source>
        <strain evidence="2">CCMP645</strain>
    </source>
</reference>
<organism evidence="2">
    <name type="scientific">Chrysotila carterae</name>
    <name type="common">Marine alga</name>
    <name type="synonym">Syracosphaera carterae</name>
    <dbReference type="NCBI Taxonomy" id="13221"/>
    <lineage>
        <taxon>Eukaryota</taxon>
        <taxon>Haptista</taxon>
        <taxon>Haptophyta</taxon>
        <taxon>Prymnesiophyceae</taxon>
        <taxon>Isochrysidales</taxon>
        <taxon>Isochrysidaceae</taxon>
        <taxon>Chrysotila</taxon>
    </lineage>
</organism>
<proteinExistence type="predicted"/>
<sequence>MYRSVHERSFSIIHEERRQSWSQLRQNSRRTIMLVAPPKTPAVCSTSFLSIPSADNLFRLCYNSFGQVPRESRGEHEDGGSQRAKSQGADTAAEERQFGAGAAESAAAPAQ</sequence>
<protein>
    <submittedName>
        <fullName evidence="2">Uncharacterized protein</fullName>
    </submittedName>
</protein>
<name>A0A7S4C7J7_CHRCT</name>
<feature type="compositionally biased region" description="Basic and acidic residues" evidence="1">
    <location>
        <begin position="70"/>
        <end position="80"/>
    </location>
</feature>
<gene>
    <name evidence="2" type="ORF">PCAR00345_LOCUS41413</name>
</gene>
<evidence type="ECO:0000256" key="1">
    <source>
        <dbReference type="SAM" id="MobiDB-lite"/>
    </source>
</evidence>
<accession>A0A7S4C7J7</accession>
<feature type="compositionally biased region" description="Low complexity" evidence="1">
    <location>
        <begin position="100"/>
        <end position="111"/>
    </location>
</feature>
<feature type="region of interest" description="Disordered" evidence="1">
    <location>
        <begin position="69"/>
        <end position="111"/>
    </location>
</feature>
<dbReference type="EMBL" id="HBIZ01067710">
    <property type="protein sequence ID" value="CAE0788704.1"/>
    <property type="molecule type" value="Transcribed_RNA"/>
</dbReference>
<dbReference type="AlphaFoldDB" id="A0A7S4C7J7"/>